<dbReference type="Pfam" id="PF00534">
    <property type="entry name" value="Glycos_transf_1"/>
    <property type="match status" value="1"/>
</dbReference>
<name>A0ABT0GIU0_9GAMM</name>
<accession>A0ABT0GIU0</accession>
<dbReference type="Pfam" id="PF13439">
    <property type="entry name" value="Glyco_transf_4"/>
    <property type="match status" value="1"/>
</dbReference>
<dbReference type="PANTHER" id="PTHR46401">
    <property type="entry name" value="GLYCOSYLTRANSFERASE WBBK-RELATED"/>
    <property type="match status" value="1"/>
</dbReference>
<dbReference type="EMBL" id="JALNMH010000010">
    <property type="protein sequence ID" value="MCK7594456.1"/>
    <property type="molecule type" value="Genomic_DNA"/>
</dbReference>
<sequence>MRGNPRVSDVKFFSAYRWVDDPDQALSANRLLASIRRSVPLKGLALKAYLAGRDLWFRRSMKGRFGDYLLHSPNYLLMRHAGPSVVTIHDFSWLHFPEHHPRERVELMNREMPRVFAEATCFITDSEFVRGEVISIGGVRPDKVYTVPLGVDRAFRPLPVEETAPILQRYGLCGRAYLLAVATIEPRKNLARLLQAYSTLPVSLRRKHPLVLVGVRGWHTEAIEQVMAPLLASGELVVLGYVTEGDLPALYSGAHAFAFVSLHEGFGLPLLEAMAAGVPCVTSNVSSLPEVGGEAALLVSPEQVESIREGLIAVLSDEGWRGEARLAGLARAAQHSWSACVENTIDVYERAIAA</sequence>
<organism evidence="4 5">
    <name type="scientific">Pseudomarimonas salicorniae</name>
    <dbReference type="NCBI Taxonomy" id="2933270"/>
    <lineage>
        <taxon>Bacteria</taxon>
        <taxon>Pseudomonadati</taxon>
        <taxon>Pseudomonadota</taxon>
        <taxon>Gammaproteobacteria</taxon>
        <taxon>Lysobacterales</taxon>
        <taxon>Lysobacteraceae</taxon>
        <taxon>Pseudomarimonas</taxon>
    </lineage>
</organism>
<feature type="domain" description="Glycosyl transferase family 1" evidence="2">
    <location>
        <begin position="175"/>
        <end position="318"/>
    </location>
</feature>
<keyword evidence="5" id="KW-1185">Reference proteome</keyword>
<dbReference type="InterPro" id="IPR001296">
    <property type="entry name" value="Glyco_trans_1"/>
</dbReference>
<dbReference type="SUPFAM" id="SSF53756">
    <property type="entry name" value="UDP-Glycosyltransferase/glycogen phosphorylase"/>
    <property type="match status" value="1"/>
</dbReference>
<comment type="caution">
    <text evidence="4">The sequence shown here is derived from an EMBL/GenBank/DDBJ whole genome shotgun (WGS) entry which is preliminary data.</text>
</comment>
<feature type="domain" description="Glycosyltransferase subfamily 4-like N-terminal" evidence="3">
    <location>
        <begin position="74"/>
        <end position="153"/>
    </location>
</feature>
<evidence type="ECO:0000259" key="3">
    <source>
        <dbReference type="Pfam" id="PF13439"/>
    </source>
</evidence>
<protein>
    <submittedName>
        <fullName evidence="4">Glycosyltransferase family 4 protein</fullName>
    </submittedName>
</protein>
<proteinExistence type="predicted"/>
<dbReference type="CDD" id="cd03809">
    <property type="entry name" value="GT4_MtfB-like"/>
    <property type="match status" value="1"/>
</dbReference>
<dbReference type="InterPro" id="IPR028098">
    <property type="entry name" value="Glyco_trans_4-like_N"/>
</dbReference>
<evidence type="ECO:0000313" key="4">
    <source>
        <dbReference type="EMBL" id="MCK7594456.1"/>
    </source>
</evidence>
<dbReference type="PANTHER" id="PTHR46401:SF2">
    <property type="entry name" value="GLYCOSYLTRANSFERASE WBBK-RELATED"/>
    <property type="match status" value="1"/>
</dbReference>
<evidence type="ECO:0000256" key="1">
    <source>
        <dbReference type="ARBA" id="ARBA00022679"/>
    </source>
</evidence>
<reference evidence="4" key="1">
    <citation type="submission" date="2022-04" db="EMBL/GenBank/DDBJ databases">
        <title>Lysobacter sp. CAU 1642 isolated from sea sand.</title>
        <authorList>
            <person name="Kim W."/>
        </authorList>
    </citation>
    <scope>NUCLEOTIDE SEQUENCE</scope>
    <source>
        <strain evidence="4">CAU 1642</strain>
    </source>
</reference>
<keyword evidence="1" id="KW-0808">Transferase</keyword>
<evidence type="ECO:0000313" key="5">
    <source>
        <dbReference type="Proteomes" id="UP001431449"/>
    </source>
</evidence>
<evidence type="ECO:0000259" key="2">
    <source>
        <dbReference type="Pfam" id="PF00534"/>
    </source>
</evidence>
<dbReference type="Gene3D" id="3.40.50.2000">
    <property type="entry name" value="Glycogen Phosphorylase B"/>
    <property type="match status" value="2"/>
</dbReference>
<gene>
    <name evidence="4" type="ORF">M0G41_12335</name>
</gene>
<dbReference type="Proteomes" id="UP001431449">
    <property type="component" value="Unassembled WGS sequence"/>
</dbReference>